<dbReference type="InterPro" id="IPR020011">
    <property type="entry name" value="FimV_C"/>
</dbReference>
<feature type="region of interest" description="Disordered" evidence="2">
    <location>
        <begin position="138"/>
        <end position="181"/>
    </location>
</feature>
<feature type="compositionally biased region" description="Low complexity" evidence="2">
    <location>
        <begin position="592"/>
        <end position="601"/>
    </location>
</feature>
<feature type="region of interest" description="Disordered" evidence="2">
    <location>
        <begin position="592"/>
        <end position="651"/>
    </location>
</feature>
<feature type="region of interest" description="Disordered" evidence="2">
    <location>
        <begin position="741"/>
        <end position="774"/>
    </location>
</feature>
<sequence>MYGAERIRLARRSLTLIGILVSPGSHALGVGELRLQSALNQTLKAEVPLVVSDEKLEDIKVMLASPEAFAQAGIERQQFLSSLRFQAERRADGSGVIRISSREPIREPFLSFLMEVDWPDGRVVKEFTVLVDPPTPVLPDLGSPGRSERVSQYPREPVPRSLHAADHPAFPTAGRAGSAGEMSEFGPVRRRDTLSSIAKAVNANGDLTPDQVKVGIYRANPEAFVGGNVDALRQGAVLNIPPHSVLAGLQPADAAREWRELRRAARRGGSEDAPVSPPATSPPMPLSEGGEAAAHGSRLKLLAPGGKGQVGGAGAREDIALELAESLRQENEEIRARLGALEQQLSALQKLLESKEQQIAAMQAVAPAAGAGTGVLPAATSPQADATPSPEPSPVAETGAAAPVTVVIQPPAEATAPSEDSPANGSWFWGLGVGAITLAAALAWWANRKRWLFDLGLGLPSSLDRLMTGSKESAATRTVSAAGVRSLEAYGNMVKGVDAVEPVDPIAEADAFLANGKHVQAEQLMRAAVAAHPERDEFHLKLLEVLYLEGKYQAFEELAEELSGWRETRPELWGEVSRLSLKLRLKSPVPADAPDGFPDAASVPALPPLAGETAPEPPPPPAAAEQVPPEAVEAELSAGAAHGEEATTEDIPPLEFDLAGLEPAARGGIVKEEPEIVHDAGNLIAYEPEPYAGSAGPRDESLEALLAELDGLGENAERSPAQETSALLSEPPLTIEIEAVPAQRSERSAGEPGSSAPGLTREDTDPYGDITDMDPLETKLDLSKAYVDMGDSDSARELLEEILAAGSERQRAEARVLMERLREGQSR</sequence>
<feature type="compositionally biased region" description="Pro residues" evidence="2">
    <location>
        <begin position="275"/>
        <end position="285"/>
    </location>
</feature>
<organism evidence="4 5">
    <name type="scientific">Methylococcus capsulatus</name>
    <dbReference type="NCBI Taxonomy" id="414"/>
    <lineage>
        <taxon>Bacteria</taxon>
        <taxon>Pseudomonadati</taxon>
        <taxon>Pseudomonadota</taxon>
        <taxon>Gammaproteobacteria</taxon>
        <taxon>Methylococcales</taxon>
        <taxon>Methylococcaceae</taxon>
        <taxon>Methylococcus</taxon>
    </lineage>
</organism>
<dbReference type="Proteomes" id="UP001158598">
    <property type="component" value="Chromosome"/>
</dbReference>
<evidence type="ECO:0000256" key="1">
    <source>
        <dbReference type="SAM" id="Coils"/>
    </source>
</evidence>
<dbReference type="SUPFAM" id="SSF48452">
    <property type="entry name" value="TPR-like"/>
    <property type="match status" value="1"/>
</dbReference>
<keyword evidence="1" id="KW-0175">Coiled coil</keyword>
<protein>
    <submittedName>
        <fullName evidence="4">Pilus assembly protein FimV</fullName>
    </submittedName>
</protein>
<evidence type="ECO:0000256" key="2">
    <source>
        <dbReference type="SAM" id="MobiDB-lite"/>
    </source>
</evidence>
<reference evidence="4" key="1">
    <citation type="submission" date="2023-03" db="EMBL/GenBank/DDBJ databases">
        <authorList>
            <person name="Pearce D."/>
        </authorList>
    </citation>
    <scope>NUCLEOTIDE SEQUENCE</scope>
    <source>
        <strain evidence="4">Mc</strain>
    </source>
</reference>
<feature type="compositionally biased region" description="Low complexity" evidence="2">
    <location>
        <begin position="623"/>
        <end position="641"/>
    </location>
</feature>
<dbReference type="EMBL" id="OX458332">
    <property type="protein sequence ID" value="CAI8853486.1"/>
    <property type="molecule type" value="Genomic_DNA"/>
</dbReference>
<proteinExistence type="predicted"/>
<dbReference type="Pfam" id="PF25800">
    <property type="entry name" value="FimV_N"/>
    <property type="match status" value="1"/>
</dbReference>
<dbReference type="InterPro" id="IPR020012">
    <property type="entry name" value="LysM_FimV"/>
</dbReference>
<feature type="coiled-coil region" evidence="1">
    <location>
        <begin position="317"/>
        <end position="365"/>
    </location>
</feature>
<name>A0AA35XUC3_METCP</name>
<dbReference type="InterPro" id="IPR057840">
    <property type="entry name" value="FimV_N"/>
</dbReference>
<dbReference type="AlphaFoldDB" id="A0AA35XUC3"/>
<evidence type="ECO:0000259" key="3">
    <source>
        <dbReference type="Pfam" id="PF25800"/>
    </source>
</evidence>
<dbReference type="InterPro" id="IPR038440">
    <property type="entry name" value="FimV_C_sf"/>
</dbReference>
<feature type="region of interest" description="Disordered" evidence="2">
    <location>
        <begin position="715"/>
        <end position="734"/>
    </location>
</feature>
<feature type="region of interest" description="Disordered" evidence="2">
    <location>
        <begin position="376"/>
        <end position="398"/>
    </location>
</feature>
<dbReference type="Gene3D" id="1.20.58.2200">
    <property type="match status" value="1"/>
</dbReference>
<dbReference type="Gene3D" id="1.25.40.10">
    <property type="entry name" value="Tetratricopeptide repeat domain"/>
    <property type="match status" value="1"/>
</dbReference>
<dbReference type="InterPro" id="IPR011990">
    <property type="entry name" value="TPR-like_helical_dom_sf"/>
</dbReference>
<evidence type="ECO:0000313" key="4">
    <source>
        <dbReference type="EMBL" id="CAI8853486.1"/>
    </source>
</evidence>
<feature type="domain" description="FimV N-terminal" evidence="3">
    <location>
        <begin position="28"/>
        <end position="134"/>
    </location>
</feature>
<accession>A0AA35XUC3</accession>
<dbReference type="NCBIfam" id="TIGR03504">
    <property type="entry name" value="FimV_Cterm"/>
    <property type="match status" value="1"/>
</dbReference>
<dbReference type="NCBIfam" id="TIGR03505">
    <property type="entry name" value="FimV_core"/>
    <property type="match status" value="1"/>
</dbReference>
<dbReference type="Pfam" id="PF14559">
    <property type="entry name" value="TPR_19"/>
    <property type="match status" value="1"/>
</dbReference>
<evidence type="ECO:0000313" key="5">
    <source>
        <dbReference type="Proteomes" id="UP001158598"/>
    </source>
</evidence>
<feature type="region of interest" description="Disordered" evidence="2">
    <location>
        <begin position="263"/>
        <end position="294"/>
    </location>
</feature>
<gene>
    <name evidence="4" type="ORF">MCNOR_2546</name>
</gene>